<gene>
    <name evidence="3" type="ORF">CEP54_016345</name>
</gene>
<dbReference type="OrthoDB" id="4777991at2759"/>
<keyword evidence="4" id="KW-1185">Reference proteome</keyword>
<sequence>MRISNVKFLLLLLPSLIVAASELHIRVDDSSNGLAAVRTMVEHVVDKLPGQPRFKKQEHDTRRDSDAHMDQRDLLVSPRGILDGLLTKRQNCSPGFGYCRNAGSCCPNDNKCCSFGYCLKPGTTCCPSGPCDGDENCCGKYHCSPVGGDCCRDGSFCEPGNNCILWSGRIVCCTDVHCTAHVDNGITSYASTRTTTRTYSYASTRYYYWTVSYWYWYYYWTYSIRIEASTVTSSRVSTTTVLSILTTDANAASEYFSSISGTMVLSTPSEATSLEALVGRTTVIIETDSRDSEPPLPTRTGPPSIEPLDGNSNITDSAARAMWSSLDGFMAAFLAFNVGVGVIAAML</sequence>
<proteinExistence type="predicted"/>
<dbReference type="STRING" id="1325734.A0A428NEP7"/>
<dbReference type="Proteomes" id="UP000288168">
    <property type="component" value="Unassembled WGS sequence"/>
</dbReference>
<evidence type="ECO:0000256" key="2">
    <source>
        <dbReference type="SAM" id="SignalP"/>
    </source>
</evidence>
<organism evidence="3 4">
    <name type="scientific">Fusarium duplospermum</name>
    <dbReference type="NCBI Taxonomy" id="1325734"/>
    <lineage>
        <taxon>Eukaryota</taxon>
        <taxon>Fungi</taxon>
        <taxon>Dikarya</taxon>
        <taxon>Ascomycota</taxon>
        <taxon>Pezizomycotina</taxon>
        <taxon>Sordariomycetes</taxon>
        <taxon>Hypocreomycetidae</taxon>
        <taxon>Hypocreales</taxon>
        <taxon>Nectriaceae</taxon>
        <taxon>Fusarium</taxon>
        <taxon>Fusarium solani species complex</taxon>
    </lineage>
</organism>
<evidence type="ECO:0000313" key="3">
    <source>
        <dbReference type="EMBL" id="RSL39275.1"/>
    </source>
</evidence>
<dbReference type="EMBL" id="NKCI01000657">
    <property type="protein sequence ID" value="RSL39275.1"/>
    <property type="molecule type" value="Genomic_DNA"/>
</dbReference>
<feature type="signal peptide" evidence="2">
    <location>
        <begin position="1"/>
        <end position="19"/>
    </location>
</feature>
<accession>A0A428NEP7</accession>
<feature type="region of interest" description="Disordered" evidence="1">
    <location>
        <begin position="288"/>
        <end position="310"/>
    </location>
</feature>
<name>A0A428NEP7_9HYPO</name>
<protein>
    <submittedName>
        <fullName evidence="3">Uncharacterized protein</fullName>
    </submittedName>
</protein>
<keyword evidence="2" id="KW-0732">Signal</keyword>
<reference evidence="3 4" key="1">
    <citation type="submission" date="2017-06" db="EMBL/GenBank/DDBJ databases">
        <title>Comparative genomic analysis of Ambrosia Fusariam Clade fungi.</title>
        <authorList>
            <person name="Stajich J.E."/>
            <person name="Carrillo J."/>
            <person name="Kijimoto T."/>
            <person name="Eskalen A."/>
            <person name="O'Donnell K."/>
            <person name="Kasson M."/>
        </authorList>
    </citation>
    <scope>NUCLEOTIDE SEQUENCE [LARGE SCALE GENOMIC DNA]</scope>
    <source>
        <strain evidence="3 4">NRRL62584</strain>
    </source>
</reference>
<evidence type="ECO:0000313" key="4">
    <source>
        <dbReference type="Proteomes" id="UP000288168"/>
    </source>
</evidence>
<evidence type="ECO:0000256" key="1">
    <source>
        <dbReference type="SAM" id="MobiDB-lite"/>
    </source>
</evidence>
<dbReference type="AlphaFoldDB" id="A0A428NEP7"/>
<feature type="region of interest" description="Disordered" evidence="1">
    <location>
        <begin position="48"/>
        <end position="70"/>
    </location>
</feature>
<feature type="chain" id="PRO_5019398471" evidence="2">
    <location>
        <begin position="20"/>
        <end position="347"/>
    </location>
</feature>
<comment type="caution">
    <text evidence="3">The sequence shown here is derived from an EMBL/GenBank/DDBJ whole genome shotgun (WGS) entry which is preliminary data.</text>
</comment>
<feature type="compositionally biased region" description="Basic and acidic residues" evidence="1">
    <location>
        <begin position="55"/>
        <end position="70"/>
    </location>
</feature>